<keyword evidence="1" id="KW-0378">Hydrolase</keyword>
<dbReference type="InterPro" id="IPR023186">
    <property type="entry name" value="IUNH"/>
</dbReference>
<dbReference type="PANTHER" id="PTHR12304">
    <property type="entry name" value="INOSINE-URIDINE PREFERRING NUCLEOSIDE HYDROLASE"/>
    <property type="match status" value="1"/>
</dbReference>
<accession>A0ABN6CM82</accession>
<evidence type="ECO:0000256" key="1">
    <source>
        <dbReference type="ARBA" id="ARBA00022801"/>
    </source>
</evidence>
<evidence type="ECO:0000256" key="2">
    <source>
        <dbReference type="ARBA" id="ARBA00023295"/>
    </source>
</evidence>
<dbReference type="SUPFAM" id="SSF53590">
    <property type="entry name" value="Nucleoside hydrolase"/>
    <property type="match status" value="1"/>
</dbReference>
<dbReference type="Gene3D" id="3.90.245.10">
    <property type="entry name" value="Ribonucleoside hydrolase-like"/>
    <property type="match status" value="1"/>
</dbReference>
<organism evidence="4 5">
    <name type="scientific">Actinoplanes ianthinogenes</name>
    <dbReference type="NCBI Taxonomy" id="122358"/>
    <lineage>
        <taxon>Bacteria</taxon>
        <taxon>Bacillati</taxon>
        <taxon>Actinomycetota</taxon>
        <taxon>Actinomycetes</taxon>
        <taxon>Micromonosporales</taxon>
        <taxon>Micromonosporaceae</taxon>
        <taxon>Actinoplanes</taxon>
    </lineage>
</organism>
<dbReference type="EMBL" id="AP023356">
    <property type="protein sequence ID" value="BCJ46198.1"/>
    <property type="molecule type" value="Genomic_DNA"/>
</dbReference>
<name>A0ABN6CM82_9ACTN</name>
<gene>
    <name evidence="4" type="ORF">Aiant_68550</name>
</gene>
<dbReference type="PANTHER" id="PTHR12304:SF4">
    <property type="entry name" value="URIDINE NUCLEOSIDASE"/>
    <property type="match status" value="1"/>
</dbReference>
<evidence type="ECO:0000313" key="4">
    <source>
        <dbReference type="EMBL" id="BCJ46198.1"/>
    </source>
</evidence>
<keyword evidence="5" id="KW-1185">Reference proteome</keyword>
<dbReference type="Proteomes" id="UP000676967">
    <property type="component" value="Chromosome"/>
</dbReference>
<sequence>MNSTDDPDWTQLRQQWQGMVDLGRRHPDTPLGRVADRLAAAPPPAESPSGPVIIDTDIGGDADDAIALAVAALRLPDLALVLTGDECDRQRARFATHFLAELGRPEVPVVAGADLGNDRYLCVRDLIPPETPAPTGDVVAAVEAVCAATDGPVRWVGMGPMSNLAAVLAARPHLAERLLVTQMGGALRYRDPTRAEHNVRLDPAAAVAVVRTPGLPLWLVTSDVTFTPELEVTAAGPLYAALTAPDAPAWARTLRAHLDRWFTGFHPGTIQHDALTLSAALHLPFVDFDTTAVSFDDIGRMREDPDGTTVPLSTGAHYPAFMTWLHRQLLPSAPVPAA</sequence>
<keyword evidence="2" id="KW-0326">Glycosidase</keyword>
<proteinExistence type="predicted"/>
<dbReference type="InterPro" id="IPR001910">
    <property type="entry name" value="Inosine/uridine_hydrolase_dom"/>
</dbReference>
<evidence type="ECO:0000259" key="3">
    <source>
        <dbReference type="Pfam" id="PF01156"/>
    </source>
</evidence>
<dbReference type="InterPro" id="IPR036452">
    <property type="entry name" value="Ribo_hydro-like"/>
</dbReference>
<dbReference type="RefSeq" id="WP_212846593.1">
    <property type="nucleotide sequence ID" value="NZ_AP023356.1"/>
</dbReference>
<protein>
    <recommendedName>
        <fullName evidence="3">Inosine/uridine-preferring nucleoside hydrolase domain-containing protein</fullName>
    </recommendedName>
</protein>
<feature type="domain" description="Inosine/uridine-preferring nucleoside hydrolase" evidence="3">
    <location>
        <begin position="52"/>
        <end position="293"/>
    </location>
</feature>
<dbReference type="Pfam" id="PF01156">
    <property type="entry name" value="IU_nuc_hydro"/>
    <property type="match status" value="1"/>
</dbReference>
<reference evidence="4 5" key="1">
    <citation type="submission" date="2020-08" db="EMBL/GenBank/DDBJ databases">
        <title>Whole genome shotgun sequence of Actinoplanes ianthinogenes NBRC 13996.</title>
        <authorList>
            <person name="Komaki H."/>
            <person name="Tamura T."/>
        </authorList>
    </citation>
    <scope>NUCLEOTIDE SEQUENCE [LARGE SCALE GENOMIC DNA]</scope>
    <source>
        <strain evidence="4 5">NBRC 13996</strain>
    </source>
</reference>
<evidence type="ECO:0000313" key="5">
    <source>
        <dbReference type="Proteomes" id="UP000676967"/>
    </source>
</evidence>